<gene>
    <name evidence="2" type="ORF">ACHAWO_006844</name>
</gene>
<dbReference type="AlphaFoldDB" id="A0ABD3NU31"/>
<evidence type="ECO:0008006" key="4">
    <source>
        <dbReference type="Google" id="ProtNLM"/>
    </source>
</evidence>
<reference evidence="2 3" key="1">
    <citation type="submission" date="2024-10" db="EMBL/GenBank/DDBJ databases">
        <title>Updated reference genomes for cyclostephanoid diatoms.</title>
        <authorList>
            <person name="Roberts W.R."/>
            <person name="Alverson A.J."/>
        </authorList>
    </citation>
    <scope>NUCLEOTIDE SEQUENCE [LARGE SCALE GENOMIC DNA]</scope>
    <source>
        <strain evidence="2 3">AJA010-31</strain>
    </source>
</reference>
<evidence type="ECO:0000313" key="3">
    <source>
        <dbReference type="Proteomes" id="UP001530400"/>
    </source>
</evidence>
<dbReference type="Proteomes" id="UP001530400">
    <property type="component" value="Unassembled WGS sequence"/>
</dbReference>
<dbReference type="PANTHER" id="PTHR43642">
    <property type="entry name" value="HYBRID SIGNAL TRANSDUCTION HISTIDINE KINASE G"/>
    <property type="match status" value="1"/>
</dbReference>
<evidence type="ECO:0000256" key="1">
    <source>
        <dbReference type="SAM" id="MobiDB-lite"/>
    </source>
</evidence>
<sequence length="425" mass="46883">MPAAGYGTLGALSIHPSSDQMITNDSIDASDGLVTESARPTKSITMPSQQNNKTPPYSLIPSPLFRLIRDLLACQQVNDTFQSDAATIPLDSAIGDLRMLLSRPGQFLSGANQELPTVTIMYGRSSESFALLDAFRRFASNGQSEALFVKGFSGSGETRLVQSMLGVVTIAEGLVIKRKFEKNSTNQLSLVLFAFNELSDPVSLGLVHTVLSDRRGALFFVGCYRDNEVTQDHIIHGFQNWLSSFNVPYNTVHLGVAYHKTEGNPLFVQTFLRSLVDDGLLTYSLRERCWAWDIDEIQTEKYVMPNVLDLLSTKIAHLSESSQAALKVASCFGIQVYVSIVKSLSGTSQYSSLLSDLSEAVDDGLLDLDLNGSNYKFVHDKAKLMHRFYSALIEQKALGKVVEHASSLQIKLDAYELLRHILFHA</sequence>
<proteinExistence type="predicted"/>
<keyword evidence="3" id="KW-1185">Reference proteome</keyword>
<organism evidence="2 3">
    <name type="scientific">Cyclotella atomus</name>
    <dbReference type="NCBI Taxonomy" id="382360"/>
    <lineage>
        <taxon>Eukaryota</taxon>
        <taxon>Sar</taxon>
        <taxon>Stramenopiles</taxon>
        <taxon>Ochrophyta</taxon>
        <taxon>Bacillariophyta</taxon>
        <taxon>Coscinodiscophyceae</taxon>
        <taxon>Thalassiosirophycidae</taxon>
        <taxon>Stephanodiscales</taxon>
        <taxon>Stephanodiscaceae</taxon>
        <taxon>Cyclotella</taxon>
    </lineage>
</organism>
<feature type="compositionally biased region" description="Polar residues" evidence="1">
    <location>
        <begin position="38"/>
        <end position="55"/>
    </location>
</feature>
<accession>A0ABD3NU31</accession>
<dbReference type="PANTHER" id="PTHR43642:SF1">
    <property type="entry name" value="HYBRID SIGNAL TRANSDUCTION HISTIDINE KINASE G"/>
    <property type="match status" value="1"/>
</dbReference>
<dbReference type="InterPro" id="IPR053159">
    <property type="entry name" value="Hybrid_Histidine_Kinase"/>
</dbReference>
<feature type="non-terminal residue" evidence="2">
    <location>
        <position position="425"/>
    </location>
</feature>
<comment type="caution">
    <text evidence="2">The sequence shown here is derived from an EMBL/GenBank/DDBJ whole genome shotgun (WGS) entry which is preliminary data.</text>
</comment>
<evidence type="ECO:0000313" key="2">
    <source>
        <dbReference type="EMBL" id="KAL3779299.1"/>
    </source>
</evidence>
<feature type="region of interest" description="Disordered" evidence="1">
    <location>
        <begin position="35"/>
        <end position="55"/>
    </location>
</feature>
<dbReference type="EMBL" id="JALLPJ020000940">
    <property type="protein sequence ID" value="KAL3779299.1"/>
    <property type="molecule type" value="Genomic_DNA"/>
</dbReference>
<protein>
    <recommendedName>
        <fullName evidence="4">Origin recognition complex subunit 4</fullName>
    </recommendedName>
</protein>
<name>A0ABD3NU31_9STRA</name>